<dbReference type="GO" id="GO:0003677">
    <property type="term" value="F:DNA binding"/>
    <property type="evidence" value="ECO:0007669"/>
    <property type="project" value="UniProtKB-KW"/>
</dbReference>
<sequence length="236" mass="27650">MGNGNIGFKPIHRDLLYTKIADAIMDYIKENNLKNGDKIPSERELAQEFNTSRNSVREALRVLEKDKIIEVKMGKGAFITSEKREDSFYLKLWKVNYYELLEVKRILELHIIQELCGKLSQQEIISLEEPLRRMETAAEMGMFLQKEDFIFHSRLRKIYGNNTLEQMLDNLIMALDENGKDVSGAAEIWRQTIPYHRNILTAMIENKPFQAEEAHRIIHQLDRQVIDLQKVCKKGR</sequence>
<dbReference type="Proteomes" id="UP000824041">
    <property type="component" value="Unassembled WGS sequence"/>
</dbReference>
<dbReference type="SMART" id="SM00345">
    <property type="entry name" value="HTH_GNTR"/>
    <property type="match status" value="1"/>
</dbReference>
<dbReference type="Pfam" id="PF07729">
    <property type="entry name" value="FCD"/>
    <property type="match status" value="1"/>
</dbReference>
<evidence type="ECO:0000256" key="1">
    <source>
        <dbReference type="ARBA" id="ARBA00023015"/>
    </source>
</evidence>
<reference evidence="5" key="1">
    <citation type="journal article" date="2021" name="PeerJ">
        <title>Extensive microbial diversity within the chicken gut microbiome revealed by metagenomics and culture.</title>
        <authorList>
            <person name="Gilroy R."/>
            <person name="Ravi A."/>
            <person name="Getino M."/>
            <person name="Pursley I."/>
            <person name="Horton D.L."/>
            <person name="Alikhan N.F."/>
            <person name="Baker D."/>
            <person name="Gharbi K."/>
            <person name="Hall N."/>
            <person name="Watson M."/>
            <person name="Adriaenssens E.M."/>
            <person name="Foster-Nyarko E."/>
            <person name="Jarju S."/>
            <person name="Secka A."/>
            <person name="Antonio M."/>
            <person name="Oren A."/>
            <person name="Chaudhuri R.R."/>
            <person name="La Ragione R."/>
            <person name="Hildebrand F."/>
            <person name="Pallen M.J."/>
        </authorList>
    </citation>
    <scope>NUCLEOTIDE SEQUENCE</scope>
    <source>
        <strain evidence="5">14324</strain>
    </source>
</reference>
<dbReference type="PRINTS" id="PR00035">
    <property type="entry name" value="HTHGNTR"/>
</dbReference>
<evidence type="ECO:0000256" key="2">
    <source>
        <dbReference type="ARBA" id="ARBA00023125"/>
    </source>
</evidence>
<proteinExistence type="predicted"/>
<dbReference type="Gene3D" id="1.10.10.10">
    <property type="entry name" value="Winged helix-like DNA-binding domain superfamily/Winged helix DNA-binding domain"/>
    <property type="match status" value="1"/>
</dbReference>
<dbReference type="EMBL" id="DXBU01000074">
    <property type="protein sequence ID" value="HIZ22215.1"/>
    <property type="molecule type" value="Genomic_DNA"/>
</dbReference>
<protein>
    <submittedName>
        <fullName evidence="5">GntR family transcriptional regulator</fullName>
    </submittedName>
</protein>
<dbReference type="PANTHER" id="PTHR43537">
    <property type="entry name" value="TRANSCRIPTIONAL REGULATOR, GNTR FAMILY"/>
    <property type="match status" value="1"/>
</dbReference>
<evidence type="ECO:0000313" key="6">
    <source>
        <dbReference type="Proteomes" id="UP000824041"/>
    </source>
</evidence>
<dbReference type="CDD" id="cd07377">
    <property type="entry name" value="WHTH_GntR"/>
    <property type="match status" value="1"/>
</dbReference>
<evidence type="ECO:0000259" key="4">
    <source>
        <dbReference type="PROSITE" id="PS50949"/>
    </source>
</evidence>
<organism evidence="5 6">
    <name type="scientific">Candidatus Blautia faecigallinarum</name>
    <dbReference type="NCBI Taxonomy" id="2838488"/>
    <lineage>
        <taxon>Bacteria</taxon>
        <taxon>Bacillati</taxon>
        <taxon>Bacillota</taxon>
        <taxon>Clostridia</taxon>
        <taxon>Lachnospirales</taxon>
        <taxon>Lachnospiraceae</taxon>
        <taxon>Blautia</taxon>
    </lineage>
</organism>
<evidence type="ECO:0000313" key="5">
    <source>
        <dbReference type="EMBL" id="HIZ22215.1"/>
    </source>
</evidence>
<dbReference type="InterPro" id="IPR008920">
    <property type="entry name" value="TF_FadR/GntR_C"/>
</dbReference>
<dbReference type="GO" id="GO:0003700">
    <property type="term" value="F:DNA-binding transcription factor activity"/>
    <property type="evidence" value="ECO:0007669"/>
    <property type="project" value="InterPro"/>
</dbReference>
<feature type="domain" description="HTH gntR-type" evidence="4">
    <location>
        <begin position="14"/>
        <end position="82"/>
    </location>
</feature>
<keyword evidence="2" id="KW-0238">DNA-binding</keyword>
<gene>
    <name evidence="5" type="ORF">IAA21_05385</name>
</gene>
<evidence type="ECO:0000256" key="3">
    <source>
        <dbReference type="ARBA" id="ARBA00023163"/>
    </source>
</evidence>
<name>A0A9D2ITG9_9FIRM</name>
<comment type="caution">
    <text evidence="5">The sequence shown here is derived from an EMBL/GenBank/DDBJ whole genome shotgun (WGS) entry which is preliminary data.</text>
</comment>
<reference evidence="5" key="2">
    <citation type="submission" date="2021-04" db="EMBL/GenBank/DDBJ databases">
        <authorList>
            <person name="Gilroy R."/>
        </authorList>
    </citation>
    <scope>NUCLEOTIDE SEQUENCE</scope>
    <source>
        <strain evidence="5">14324</strain>
    </source>
</reference>
<dbReference type="SUPFAM" id="SSF48008">
    <property type="entry name" value="GntR ligand-binding domain-like"/>
    <property type="match status" value="1"/>
</dbReference>
<dbReference type="PROSITE" id="PS50949">
    <property type="entry name" value="HTH_GNTR"/>
    <property type="match status" value="1"/>
</dbReference>
<dbReference type="PANTHER" id="PTHR43537:SF5">
    <property type="entry name" value="UXU OPERON TRANSCRIPTIONAL REGULATOR"/>
    <property type="match status" value="1"/>
</dbReference>
<dbReference type="Gene3D" id="1.20.120.530">
    <property type="entry name" value="GntR ligand-binding domain-like"/>
    <property type="match status" value="1"/>
</dbReference>
<keyword evidence="1" id="KW-0805">Transcription regulation</keyword>
<dbReference type="InterPro" id="IPR011711">
    <property type="entry name" value="GntR_C"/>
</dbReference>
<dbReference type="InterPro" id="IPR000524">
    <property type="entry name" value="Tscrpt_reg_HTH_GntR"/>
</dbReference>
<accession>A0A9D2ITG9</accession>
<dbReference type="InterPro" id="IPR036388">
    <property type="entry name" value="WH-like_DNA-bd_sf"/>
</dbReference>
<dbReference type="AlphaFoldDB" id="A0A9D2ITG9"/>
<dbReference type="SUPFAM" id="SSF46785">
    <property type="entry name" value="Winged helix' DNA-binding domain"/>
    <property type="match status" value="1"/>
</dbReference>
<keyword evidence="3" id="KW-0804">Transcription</keyword>
<dbReference type="InterPro" id="IPR036390">
    <property type="entry name" value="WH_DNA-bd_sf"/>
</dbReference>
<dbReference type="Pfam" id="PF00392">
    <property type="entry name" value="GntR"/>
    <property type="match status" value="1"/>
</dbReference>